<dbReference type="InterPro" id="IPR039421">
    <property type="entry name" value="Type_1_exporter"/>
</dbReference>
<evidence type="ECO:0000256" key="3">
    <source>
        <dbReference type="ARBA" id="ARBA00022989"/>
    </source>
</evidence>
<organism evidence="8 9">
    <name type="scientific">Nonomuraea guangzhouensis</name>
    <dbReference type="NCBI Taxonomy" id="1291555"/>
    <lineage>
        <taxon>Bacteria</taxon>
        <taxon>Bacillati</taxon>
        <taxon>Actinomycetota</taxon>
        <taxon>Actinomycetes</taxon>
        <taxon>Streptosporangiales</taxon>
        <taxon>Streptosporangiaceae</taxon>
        <taxon>Nonomuraea</taxon>
    </lineage>
</organism>
<evidence type="ECO:0000259" key="6">
    <source>
        <dbReference type="PROSITE" id="PS50893"/>
    </source>
</evidence>
<keyword evidence="8" id="KW-0547">Nucleotide-binding</keyword>
<keyword evidence="4 5" id="KW-0472">Membrane</keyword>
<keyword evidence="3 5" id="KW-1133">Transmembrane helix</keyword>
<dbReference type="Pfam" id="PF00005">
    <property type="entry name" value="ABC_tran"/>
    <property type="match status" value="1"/>
</dbReference>
<feature type="domain" description="ABC transmembrane type-1" evidence="7">
    <location>
        <begin position="20"/>
        <end position="285"/>
    </location>
</feature>
<dbReference type="PROSITE" id="PS50929">
    <property type="entry name" value="ABC_TM1F"/>
    <property type="match status" value="1"/>
</dbReference>
<dbReference type="SMART" id="SM00382">
    <property type="entry name" value="AAA"/>
    <property type="match status" value="1"/>
</dbReference>
<dbReference type="InterPro" id="IPR003439">
    <property type="entry name" value="ABC_transporter-like_ATP-bd"/>
</dbReference>
<gene>
    <name evidence="8" type="ORF">ACFSJ0_52465</name>
</gene>
<evidence type="ECO:0000313" key="8">
    <source>
        <dbReference type="EMBL" id="MFD1545739.1"/>
    </source>
</evidence>
<comment type="subcellular location">
    <subcellularLocation>
        <location evidence="1">Membrane</location>
        <topology evidence="1">Multi-pass membrane protein</topology>
    </subcellularLocation>
</comment>
<feature type="transmembrane region" description="Helical" evidence="5">
    <location>
        <begin position="156"/>
        <end position="178"/>
    </location>
</feature>
<reference evidence="9" key="1">
    <citation type="journal article" date="2019" name="Int. J. Syst. Evol. Microbiol.">
        <title>The Global Catalogue of Microorganisms (GCM) 10K type strain sequencing project: providing services to taxonomists for standard genome sequencing and annotation.</title>
        <authorList>
            <consortium name="The Broad Institute Genomics Platform"/>
            <consortium name="The Broad Institute Genome Sequencing Center for Infectious Disease"/>
            <person name="Wu L."/>
            <person name="Ma J."/>
        </authorList>
    </citation>
    <scope>NUCLEOTIDE SEQUENCE [LARGE SCALE GENOMIC DNA]</scope>
    <source>
        <strain evidence="9">CGMCC 1.15399</strain>
    </source>
</reference>
<accession>A0ABW4GTI8</accession>
<evidence type="ECO:0000256" key="2">
    <source>
        <dbReference type="ARBA" id="ARBA00022692"/>
    </source>
</evidence>
<keyword evidence="9" id="KW-1185">Reference proteome</keyword>
<sequence length="632" mass="64023">MRTLLWRALRRRPYALVRICLWSVLEAGPAFLIGYAVARAIEDGFAVARPSVGLAWLAALGCTWLVAAVAARQVILAVAAVAEPFRDDLLTHVVGGAMRRAAHSISACPDTAAVTRAGLQVELARDAFAAVITTVRGFAFTVVSVVLGLLTLAPAAALLVLPPFAAGLGLFLVSLPALARRQRAFLMADERLAESMTGMAGGLRDIVACGAEDRVGAALADRVEAQASAARGLARVTAVRTIALAVGAWLPVVLVLGGTPWLLSGGAGAGVVVGALAYVTQSLAPALNGLVQGLGVSGVSLVATLRRIATSGPLVPSAAPGSAGSELSPEALTAGLEAVPSAGVGCSPEVQARAAGAGQGTTAPIAGPGEAPSAPMAGTRQAPAVLTEATVALTAGSERSSVGGVRLRGVTFAYGPHSEAVIDGLDLDIPEGDHLAVVGPSGAGKSTLAALVSGLIQPDTGDVRIGGVPSVDVSPAARVLIPQEAYVFRGSLHENLTYLSDAPPHQVEAAIAALGATGLTAGPAELDPGALSAGQRQLIALVRAYLAPASLVILDEATCHLDPAAEARVEDAFARRGGTLIVVAHRLTSATRARRILLMDAGQAVVGTHDQLVRRSPTYADLSGYWQPEPVS</sequence>
<dbReference type="CDD" id="cd03228">
    <property type="entry name" value="ABCC_MRP_Like"/>
    <property type="match status" value="1"/>
</dbReference>
<dbReference type="PROSITE" id="PS50893">
    <property type="entry name" value="ABC_TRANSPORTER_2"/>
    <property type="match status" value="1"/>
</dbReference>
<keyword evidence="8" id="KW-0067">ATP-binding</keyword>
<evidence type="ECO:0000313" key="9">
    <source>
        <dbReference type="Proteomes" id="UP001597097"/>
    </source>
</evidence>
<comment type="caution">
    <text evidence="8">The sequence shown here is derived from an EMBL/GenBank/DDBJ whole genome shotgun (WGS) entry which is preliminary data.</text>
</comment>
<keyword evidence="2 5" id="KW-0812">Transmembrane</keyword>
<dbReference type="InterPro" id="IPR011527">
    <property type="entry name" value="ABC1_TM_dom"/>
</dbReference>
<evidence type="ECO:0000256" key="1">
    <source>
        <dbReference type="ARBA" id="ARBA00004141"/>
    </source>
</evidence>
<protein>
    <submittedName>
        <fullName evidence="8">ATP-binding cassette domain-containing protein</fullName>
    </submittedName>
</protein>
<dbReference type="PANTHER" id="PTHR24221">
    <property type="entry name" value="ATP-BINDING CASSETTE SUB-FAMILY B"/>
    <property type="match status" value="1"/>
</dbReference>
<dbReference type="RefSeq" id="WP_219529605.1">
    <property type="nucleotide sequence ID" value="NZ_JAHKRM010000007.1"/>
</dbReference>
<dbReference type="GO" id="GO:0005524">
    <property type="term" value="F:ATP binding"/>
    <property type="evidence" value="ECO:0007669"/>
    <property type="project" value="UniProtKB-KW"/>
</dbReference>
<dbReference type="InterPro" id="IPR017871">
    <property type="entry name" value="ABC_transporter-like_CS"/>
</dbReference>
<dbReference type="PANTHER" id="PTHR24221:SF654">
    <property type="entry name" value="ATP-BINDING CASSETTE SUB-FAMILY B MEMBER 6"/>
    <property type="match status" value="1"/>
</dbReference>
<name>A0ABW4GTI8_9ACTN</name>
<feature type="domain" description="ABC transporter" evidence="6">
    <location>
        <begin position="405"/>
        <end position="626"/>
    </location>
</feature>
<feature type="transmembrane region" description="Helical" evidence="5">
    <location>
        <begin position="20"/>
        <end position="41"/>
    </location>
</feature>
<dbReference type="InterPro" id="IPR003593">
    <property type="entry name" value="AAA+_ATPase"/>
</dbReference>
<feature type="transmembrane region" description="Helical" evidence="5">
    <location>
        <begin position="241"/>
        <end position="263"/>
    </location>
</feature>
<dbReference type="Proteomes" id="UP001597097">
    <property type="component" value="Unassembled WGS sequence"/>
</dbReference>
<proteinExistence type="predicted"/>
<dbReference type="PROSITE" id="PS00211">
    <property type="entry name" value="ABC_TRANSPORTER_1"/>
    <property type="match status" value="1"/>
</dbReference>
<feature type="transmembrane region" description="Helical" evidence="5">
    <location>
        <begin position="127"/>
        <end position="150"/>
    </location>
</feature>
<evidence type="ECO:0000259" key="7">
    <source>
        <dbReference type="PROSITE" id="PS50929"/>
    </source>
</evidence>
<feature type="transmembrane region" description="Helical" evidence="5">
    <location>
        <begin position="53"/>
        <end position="82"/>
    </location>
</feature>
<evidence type="ECO:0000256" key="5">
    <source>
        <dbReference type="SAM" id="Phobius"/>
    </source>
</evidence>
<dbReference type="EMBL" id="JBHUCM010000049">
    <property type="protein sequence ID" value="MFD1545739.1"/>
    <property type="molecule type" value="Genomic_DNA"/>
</dbReference>
<evidence type="ECO:0000256" key="4">
    <source>
        <dbReference type="ARBA" id="ARBA00023136"/>
    </source>
</evidence>